<dbReference type="AlphaFoldDB" id="A0A6J0UBX0"/>
<dbReference type="Gene3D" id="3.10.450.10">
    <property type="match status" value="1"/>
</dbReference>
<evidence type="ECO:0000256" key="3">
    <source>
        <dbReference type="ARBA" id="ARBA00022525"/>
    </source>
</evidence>
<feature type="domain" description="Cystatin" evidence="8">
    <location>
        <begin position="26"/>
        <end position="140"/>
    </location>
</feature>
<dbReference type="CDD" id="cd00042">
    <property type="entry name" value="CY"/>
    <property type="match status" value="1"/>
</dbReference>
<keyword evidence="4" id="KW-0646">Protease inhibitor</keyword>
<dbReference type="PROSITE" id="PS00287">
    <property type="entry name" value="CYSTATIN"/>
    <property type="match status" value="1"/>
</dbReference>
<evidence type="ECO:0000256" key="7">
    <source>
        <dbReference type="SAM" id="SignalP"/>
    </source>
</evidence>
<proteinExistence type="inferred from homology"/>
<keyword evidence="3" id="KW-0964">Secreted</keyword>
<dbReference type="Proteomes" id="UP001652642">
    <property type="component" value="Chromosome 15"/>
</dbReference>
<dbReference type="GO" id="GO:0004869">
    <property type="term" value="F:cysteine-type endopeptidase inhibitor activity"/>
    <property type="evidence" value="ECO:0007669"/>
    <property type="project" value="UniProtKB-KW"/>
</dbReference>
<keyword evidence="7" id="KW-0732">Signal</keyword>
<protein>
    <submittedName>
        <fullName evidence="10">Cystatin-POGU1</fullName>
    </submittedName>
</protein>
<dbReference type="GO" id="GO:0070062">
    <property type="term" value="C:extracellular exosome"/>
    <property type="evidence" value="ECO:0007669"/>
    <property type="project" value="TreeGrafter"/>
</dbReference>
<keyword evidence="9" id="KW-1185">Reference proteome</keyword>
<dbReference type="InterPro" id="IPR000010">
    <property type="entry name" value="Cystatin_dom"/>
</dbReference>
<dbReference type="InParanoid" id="A0A6J0UBX0"/>
<comment type="similarity">
    <text evidence="2">Belongs to the cystatin family.</text>
</comment>
<evidence type="ECO:0000256" key="4">
    <source>
        <dbReference type="ARBA" id="ARBA00022690"/>
    </source>
</evidence>
<accession>A0A6J0UBX0</accession>
<dbReference type="InterPro" id="IPR046350">
    <property type="entry name" value="Cystatin_sf"/>
</dbReference>
<dbReference type="SUPFAM" id="SSF54403">
    <property type="entry name" value="Cystatin/monellin"/>
    <property type="match status" value="1"/>
</dbReference>
<evidence type="ECO:0000256" key="1">
    <source>
        <dbReference type="ARBA" id="ARBA00004613"/>
    </source>
</evidence>
<feature type="chain" id="PRO_5046727290" evidence="7">
    <location>
        <begin position="25"/>
        <end position="144"/>
    </location>
</feature>
<feature type="signal peptide" evidence="7">
    <location>
        <begin position="1"/>
        <end position="24"/>
    </location>
</feature>
<keyword evidence="6" id="KW-1015">Disulfide bond</keyword>
<dbReference type="GeneID" id="110083760"/>
<organism evidence="9 10">
    <name type="scientific">Pogona vitticeps</name>
    <name type="common">central bearded dragon</name>
    <dbReference type="NCBI Taxonomy" id="103695"/>
    <lineage>
        <taxon>Eukaryota</taxon>
        <taxon>Metazoa</taxon>
        <taxon>Chordata</taxon>
        <taxon>Craniata</taxon>
        <taxon>Vertebrata</taxon>
        <taxon>Euteleostomi</taxon>
        <taxon>Lepidosauria</taxon>
        <taxon>Squamata</taxon>
        <taxon>Bifurcata</taxon>
        <taxon>Unidentata</taxon>
        <taxon>Episquamata</taxon>
        <taxon>Toxicofera</taxon>
        <taxon>Iguania</taxon>
        <taxon>Acrodonta</taxon>
        <taxon>Agamidae</taxon>
        <taxon>Amphibolurinae</taxon>
        <taxon>Pogona</taxon>
    </lineage>
</organism>
<evidence type="ECO:0000313" key="9">
    <source>
        <dbReference type="Proteomes" id="UP001652642"/>
    </source>
</evidence>
<reference evidence="10" key="1">
    <citation type="submission" date="2025-08" db="UniProtKB">
        <authorList>
            <consortium name="RefSeq"/>
        </authorList>
    </citation>
    <scope>IDENTIFICATION</scope>
</reference>
<comment type="subcellular location">
    <subcellularLocation>
        <location evidence="1">Secreted</location>
    </subcellularLocation>
</comment>
<dbReference type="InterPro" id="IPR018073">
    <property type="entry name" value="Prot_inh_cystat_CS"/>
</dbReference>
<dbReference type="RefSeq" id="XP_020658127.2">
    <property type="nucleotide sequence ID" value="XM_020802468.2"/>
</dbReference>
<dbReference type="KEGG" id="pvt:110083760"/>
<evidence type="ECO:0000256" key="6">
    <source>
        <dbReference type="ARBA" id="ARBA00023157"/>
    </source>
</evidence>
<dbReference type="SMART" id="SM00043">
    <property type="entry name" value="CY"/>
    <property type="match status" value="1"/>
</dbReference>
<evidence type="ECO:0000313" key="10">
    <source>
        <dbReference type="RefSeq" id="XP_020658127.2"/>
    </source>
</evidence>
<evidence type="ECO:0000256" key="5">
    <source>
        <dbReference type="ARBA" id="ARBA00022704"/>
    </source>
</evidence>
<keyword evidence="5" id="KW-0789">Thiol protease inhibitor</keyword>
<gene>
    <name evidence="10" type="primary">LOC110083760</name>
</gene>
<dbReference type="PANTHER" id="PTHR47033">
    <property type="entry name" value="CYSTATIN-M"/>
    <property type="match status" value="1"/>
</dbReference>
<name>A0A6J0UBX0_9SAUR</name>
<evidence type="ECO:0000259" key="8">
    <source>
        <dbReference type="SMART" id="SM00043"/>
    </source>
</evidence>
<evidence type="ECO:0000256" key="2">
    <source>
        <dbReference type="ARBA" id="ARBA00009403"/>
    </source>
</evidence>
<dbReference type="OrthoDB" id="1908104at2759"/>
<dbReference type="PANTHER" id="PTHR47033:SF1">
    <property type="entry name" value="CYSTATIN-M"/>
    <property type="match status" value="1"/>
</dbReference>
<dbReference type="Pfam" id="PF00031">
    <property type="entry name" value="Cystatin"/>
    <property type="match status" value="1"/>
</dbReference>
<sequence length="144" mass="15603">MASGGSPVWALVALLSLLPLVARGERAVGALDEVPVSNPGVQEAARFALEAYNRASNSMFCYKPVRVLKAETQVVSGMKYYLTVEIVNTRCEKKVGCGLKNVGSENCAVPSEAEQKQICEFVVWSRPWMQDTRLSSISCTPSSS</sequence>